<feature type="region of interest" description="Disordered" evidence="1">
    <location>
        <begin position="23"/>
        <end position="105"/>
    </location>
</feature>
<feature type="compositionally biased region" description="Polar residues" evidence="1">
    <location>
        <begin position="31"/>
        <end position="43"/>
    </location>
</feature>
<name>A0A7M5X2B2_9CNID</name>
<evidence type="ECO:0000256" key="1">
    <source>
        <dbReference type="SAM" id="MobiDB-lite"/>
    </source>
</evidence>
<proteinExistence type="predicted"/>
<keyword evidence="2" id="KW-0732">Signal</keyword>
<dbReference type="Proteomes" id="UP000594262">
    <property type="component" value="Unplaced"/>
</dbReference>
<dbReference type="EnsemblMetazoa" id="CLYHEMT016743.1">
    <property type="protein sequence ID" value="CLYHEMP016743.1"/>
    <property type="gene ID" value="CLYHEMG016743"/>
</dbReference>
<evidence type="ECO:0000256" key="2">
    <source>
        <dbReference type="SAM" id="SignalP"/>
    </source>
</evidence>
<dbReference type="RefSeq" id="XP_066927858.1">
    <property type="nucleotide sequence ID" value="XM_067071757.1"/>
</dbReference>
<dbReference type="GeneID" id="136815317"/>
<accession>A0A7M5X2B2</accession>
<keyword evidence="4" id="KW-1185">Reference proteome</keyword>
<sequence>MKIWKALLLISFLVYTVHCEEEEANKDELQTNDVETALQSDELPSNDEETNDEETNDALDEEESDEEANDQNDEETNEEEEATEEHDEESDKKNEDEQNDLQQSQDPRHKTLIKYFKIYLYKNRKVRCYITKRIVRKFRKVRCVRRKFYYGKRVCTKYLVQIFSRVRYQRICILCSAYRLKKCVIRYRYKKCILLKRIYKKCYKKFGRPYYRNILHKQFFTYPKRRY</sequence>
<feature type="compositionally biased region" description="Acidic residues" evidence="1">
    <location>
        <begin position="44"/>
        <end position="88"/>
    </location>
</feature>
<dbReference type="AlphaFoldDB" id="A0A7M5X2B2"/>
<protein>
    <recommendedName>
        <fullName evidence="5">Cnidarian restricted protein</fullName>
    </recommendedName>
</protein>
<feature type="chain" id="PRO_5029798296" description="Cnidarian restricted protein" evidence="2">
    <location>
        <begin position="20"/>
        <end position="227"/>
    </location>
</feature>
<evidence type="ECO:0000313" key="4">
    <source>
        <dbReference type="Proteomes" id="UP000594262"/>
    </source>
</evidence>
<organism evidence="3 4">
    <name type="scientific">Clytia hemisphaerica</name>
    <dbReference type="NCBI Taxonomy" id="252671"/>
    <lineage>
        <taxon>Eukaryota</taxon>
        <taxon>Metazoa</taxon>
        <taxon>Cnidaria</taxon>
        <taxon>Hydrozoa</taxon>
        <taxon>Hydroidolina</taxon>
        <taxon>Leptothecata</taxon>
        <taxon>Obeliida</taxon>
        <taxon>Clytiidae</taxon>
        <taxon>Clytia</taxon>
    </lineage>
</organism>
<evidence type="ECO:0000313" key="3">
    <source>
        <dbReference type="EnsemblMetazoa" id="CLYHEMP016743.1"/>
    </source>
</evidence>
<reference evidence="3" key="1">
    <citation type="submission" date="2021-01" db="UniProtKB">
        <authorList>
            <consortium name="EnsemblMetazoa"/>
        </authorList>
    </citation>
    <scope>IDENTIFICATION</scope>
</reference>
<feature type="signal peptide" evidence="2">
    <location>
        <begin position="1"/>
        <end position="19"/>
    </location>
</feature>
<evidence type="ECO:0008006" key="5">
    <source>
        <dbReference type="Google" id="ProtNLM"/>
    </source>
</evidence>